<evidence type="ECO:0000313" key="14">
    <source>
        <dbReference type="RefSeq" id="XP_022090119.1"/>
    </source>
</evidence>
<evidence type="ECO:0000256" key="3">
    <source>
        <dbReference type="ARBA" id="ARBA00022614"/>
    </source>
</evidence>
<name>A0A8B7YA44_ACAPL</name>
<proteinExistence type="predicted"/>
<dbReference type="KEGG" id="aplc:110978997"/>
<accession>A0A8B7YA44</accession>
<feature type="region of interest" description="Disordered" evidence="12">
    <location>
        <begin position="1"/>
        <end position="46"/>
    </location>
</feature>
<feature type="compositionally biased region" description="Basic and acidic residues" evidence="12">
    <location>
        <begin position="331"/>
        <end position="340"/>
    </location>
</feature>
<keyword evidence="7" id="KW-0969">Cilium</keyword>
<dbReference type="GO" id="GO:0007018">
    <property type="term" value="P:microtubule-based movement"/>
    <property type="evidence" value="ECO:0007669"/>
    <property type="project" value="UniProtKB-ARBA"/>
</dbReference>
<dbReference type="InterPro" id="IPR032675">
    <property type="entry name" value="LRR_dom_sf"/>
</dbReference>
<keyword evidence="3" id="KW-0433">Leucine-rich repeat</keyword>
<dbReference type="CTD" id="10233"/>
<keyword evidence="9" id="KW-0966">Cell projection</keyword>
<dbReference type="PANTHER" id="PTHR46652:SF8">
    <property type="entry name" value="LEUCINE RICH REPEAT CONTAINING 23"/>
    <property type="match status" value="1"/>
</dbReference>
<evidence type="ECO:0000256" key="6">
    <source>
        <dbReference type="ARBA" id="ARBA00023054"/>
    </source>
</evidence>
<dbReference type="Pfam" id="PF14580">
    <property type="entry name" value="LRR_9"/>
    <property type="match status" value="1"/>
</dbReference>
<evidence type="ECO:0000313" key="13">
    <source>
        <dbReference type="Proteomes" id="UP000694845"/>
    </source>
</evidence>
<dbReference type="GO" id="GO:0097729">
    <property type="term" value="C:9+2 motile cilium"/>
    <property type="evidence" value="ECO:0007669"/>
    <property type="project" value="UniProtKB-ARBA"/>
</dbReference>
<comment type="subcellular location">
    <subcellularLocation>
        <location evidence="1">Cytoplasm</location>
        <location evidence="1">Cytoskeleton</location>
        <location evidence="1">Flagellum axoneme</location>
    </subcellularLocation>
</comment>
<feature type="compositionally biased region" description="Acidic residues" evidence="12">
    <location>
        <begin position="1"/>
        <end position="39"/>
    </location>
</feature>
<reference evidence="14" key="1">
    <citation type="submission" date="2025-08" db="UniProtKB">
        <authorList>
            <consortium name="RefSeq"/>
        </authorList>
    </citation>
    <scope>IDENTIFICATION</scope>
</reference>
<dbReference type="InterPro" id="IPR050836">
    <property type="entry name" value="SDS22/Internalin_LRR"/>
</dbReference>
<feature type="region of interest" description="Disordered" evidence="12">
    <location>
        <begin position="321"/>
        <end position="340"/>
    </location>
</feature>
<dbReference type="Proteomes" id="UP000694845">
    <property type="component" value="Unplaced"/>
</dbReference>
<evidence type="ECO:0000256" key="4">
    <source>
        <dbReference type="ARBA" id="ARBA00022737"/>
    </source>
</evidence>
<organism evidence="13 14">
    <name type="scientific">Acanthaster planci</name>
    <name type="common">Crown-of-thorns starfish</name>
    <dbReference type="NCBI Taxonomy" id="133434"/>
    <lineage>
        <taxon>Eukaryota</taxon>
        <taxon>Metazoa</taxon>
        <taxon>Echinodermata</taxon>
        <taxon>Eleutherozoa</taxon>
        <taxon>Asterozoa</taxon>
        <taxon>Asteroidea</taxon>
        <taxon>Valvatacea</taxon>
        <taxon>Valvatida</taxon>
        <taxon>Acanthasteridae</taxon>
        <taxon>Acanthaster</taxon>
    </lineage>
</organism>
<evidence type="ECO:0000256" key="9">
    <source>
        <dbReference type="ARBA" id="ARBA00023273"/>
    </source>
</evidence>
<dbReference type="OMA" id="NPCTDES"/>
<keyword evidence="2" id="KW-0963">Cytoplasm</keyword>
<protein>
    <recommendedName>
        <fullName evidence="11">Leucine-rich repeat-containing protein 23</fullName>
    </recommendedName>
</protein>
<evidence type="ECO:0000256" key="10">
    <source>
        <dbReference type="ARBA" id="ARBA00057746"/>
    </source>
</evidence>
<comment type="function">
    <text evidence="10">Essential for sperm motility and male fertility. Plays an important role in the proper assembly of the third radial spoke (RS3) head and the bridge structure between RS2 and RS3 in the sperm flagella.</text>
</comment>
<keyword evidence="5" id="KW-0282">Flagellum</keyword>
<evidence type="ECO:0000256" key="11">
    <source>
        <dbReference type="ARBA" id="ARBA00071477"/>
    </source>
</evidence>
<dbReference type="OrthoDB" id="271226at2759"/>
<dbReference type="GO" id="GO:0062177">
    <property type="term" value="P:radial spoke assembly"/>
    <property type="evidence" value="ECO:0007669"/>
    <property type="project" value="UniProtKB-ARBA"/>
</dbReference>
<dbReference type="Gene3D" id="3.80.10.10">
    <property type="entry name" value="Ribonuclease Inhibitor"/>
    <property type="match status" value="2"/>
</dbReference>
<dbReference type="GeneID" id="110978997"/>
<keyword evidence="8" id="KW-0206">Cytoskeleton</keyword>
<evidence type="ECO:0000256" key="2">
    <source>
        <dbReference type="ARBA" id="ARBA00022490"/>
    </source>
</evidence>
<dbReference type="PANTHER" id="PTHR46652">
    <property type="entry name" value="LEUCINE-RICH REPEAT AND IQ DOMAIN-CONTAINING PROTEIN 1-RELATED"/>
    <property type="match status" value="1"/>
</dbReference>
<dbReference type="FunFam" id="3.80.10.10:FF:001051">
    <property type="entry name" value="Leucine-rich repeat-containing 23"/>
    <property type="match status" value="1"/>
</dbReference>
<dbReference type="InterPro" id="IPR001611">
    <property type="entry name" value="Leu-rich_rpt"/>
</dbReference>
<dbReference type="GO" id="GO:0005737">
    <property type="term" value="C:cytoplasm"/>
    <property type="evidence" value="ECO:0007669"/>
    <property type="project" value="UniProtKB-ARBA"/>
</dbReference>
<keyword evidence="4" id="KW-0677">Repeat</keyword>
<sequence>MSDYSEQEYDEDQEGVEEPEMGEEEGGEEEGAEQEEEEKVPENPLTEDAVGECLSLLAKIGSGLAHAYVRLDIKDREITDIGILSSFIHLRYVDLSMNMLRDISPLNSLTHLLTLKCERNLLQSAKLDELPYLQVASFANNRITATEGINHPLLESLNLSFNEISAISGLEPSRLGRLHTLELRGNKLTTTAGIYLPNLKNLFLAGNLITKVEGLERLEHLTTLHLRDNQIEKLDGFAESMKQLQYINLRGNSVADVKETAKLKCLPMLRALIMSECPCSDEDDYRMEVLINIRRVERLDKDEYNEEERQEAEELYEQRRAEELAAEGTEEVIHSDTEDA</sequence>
<evidence type="ECO:0000256" key="12">
    <source>
        <dbReference type="SAM" id="MobiDB-lite"/>
    </source>
</evidence>
<dbReference type="GO" id="GO:0048870">
    <property type="term" value="P:cell motility"/>
    <property type="evidence" value="ECO:0007669"/>
    <property type="project" value="UniProtKB-ARBA"/>
</dbReference>
<keyword evidence="13" id="KW-1185">Reference proteome</keyword>
<evidence type="ECO:0000256" key="7">
    <source>
        <dbReference type="ARBA" id="ARBA00023069"/>
    </source>
</evidence>
<dbReference type="SMART" id="SM00365">
    <property type="entry name" value="LRR_SD22"/>
    <property type="match status" value="5"/>
</dbReference>
<evidence type="ECO:0000256" key="1">
    <source>
        <dbReference type="ARBA" id="ARBA00004611"/>
    </source>
</evidence>
<dbReference type="AlphaFoldDB" id="A0A8B7YA44"/>
<dbReference type="Pfam" id="PF13516">
    <property type="entry name" value="LRR_6"/>
    <property type="match status" value="1"/>
</dbReference>
<evidence type="ECO:0000256" key="8">
    <source>
        <dbReference type="ARBA" id="ARBA00023212"/>
    </source>
</evidence>
<gene>
    <name evidence="14" type="primary">LOC110978997</name>
</gene>
<evidence type="ECO:0000256" key="5">
    <source>
        <dbReference type="ARBA" id="ARBA00022846"/>
    </source>
</evidence>
<dbReference type="FunFam" id="3.80.10.10:FF:000310">
    <property type="entry name" value="leucine-rich repeat-containing protein 23"/>
    <property type="match status" value="1"/>
</dbReference>
<dbReference type="SUPFAM" id="SSF52058">
    <property type="entry name" value="L domain-like"/>
    <property type="match status" value="1"/>
</dbReference>
<dbReference type="RefSeq" id="XP_022090119.1">
    <property type="nucleotide sequence ID" value="XM_022234427.1"/>
</dbReference>
<dbReference type="PROSITE" id="PS51450">
    <property type="entry name" value="LRR"/>
    <property type="match status" value="4"/>
</dbReference>
<keyword evidence="6" id="KW-0175">Coiled coil</keyword>